<dbReference type="Gene3D" id="3.60.110.10">
    <property type="entry name" value="Carbon-nitrogen hydrolase"/>
    <property type="match status" value="1"/>
</dbReference>
<keyword evidence="1 3" id="KW-0378">Hydrolase</keyword>
<evidence type="ECO:0000313" key="4">
    <source>
        <dbReference type="Proteomes" id="UP000717585"/>
    </source>
</evidence>
<dbReference type="OrthoDB" id="10250282at2759"/>
<dbReference type="Pfam" id="PF00795">
    <property type="entry name" value="CN_hydrolase"/>
    <property type="match status" value="1"/>
</dbReference>
<name>A0A8J6B3Y9_9EUKA</name>
<dbReference type="AlphaFoldDB" id="A0A8J6B3Y9"/>
<dbReference type="InterPro" id="IPR045254">
    <property type="entry name" value="Nit1/2_C-N_Hydrolase"/>
</dbReference>
<protein>
    <submittedName>
        <fullName evidence="3">Carbon-nitrogen hydrolase</fullName>
    </submittedName>
</protein>
<comment type="caution">
    <text evidence="3">The sequence shown here is derived from an EMBL/GenBank/DDBJ whole genome shotgun (WGS) entry which is preliminary data.</text>
</comment>
<dbReference type="InterPro" id="IPR003010">
    <property type="entry name" value="C-N_Hydrolase"/>
</dbReference>
<dbReference type="EMBL" id="JAHDYR010000038">
    <property type="protein sequence ID" value="KAG9392432.1"/>
    <property type="molecule type" value="Genomic_DNA"/>
</dbReference>
<proteinExistence type="predicted"/>
<dbReference type="GO" id="GO:0006528">
    <property type="term" value="P:asparagine metabolic process"/>
    <property type="evidence" value="ECO:0007669"/>
    <property type="project" value="TreeGrafter"/>
</dbReference>
<feature type="domain" description="CN hydrolase" evidence="2">
    <location>
        <begin position="2"/>
        <end position="250"/>
    </location>
</feature>
<sequence>MIKTALIQNNITASKAENLSHVKDMISDAVRQGARFVVLPECFQQEYAVKKFADNAEELSKPGMSPTFDMLQASSKGITLVGGSFIERGPDSQLFNTSCTFEDGQLLGVHRKVHLFDVDIPGGIRFKESSVLAPGKEATVVNSELLGMKIGVGVCFDVRFANYAEHLRSSGAKALVYPGAFNLTTGPAHWTLLARARALDNQAYTMLCSPARSPTAAYQAYGHTIAVDPYGVVIGELDDKEGVLMFDMDPAYVDKVRAMIPLEEKRRVW</sequence>
<dbReference type="GO" id="GO:0006541">
    <property type="term" value="P:glutamine metabolic process"/>
    <property type="evidence" value="ECO:0007669"/>
    <property type="project" value="TreeGrafter"/>
</dbReference>
<dbReference type="GO" id="GO:0006107">
    <property type="term" value="P:oxaloacetate metabolic process"/>
    <property type="evidence" value="ECO:0007669"/>
    <property type="project" value="TreeGrafter"/>
</dbReference>
<dbReference type="CDD" id="cd07572">
    <property type="entry name" value="nit"/>
    <property type="match status" value="1"/>
</dbReference>
<gene>
    <name evidence="3" type="ORF">J8273_5422</name>
</gene>
<keyword evidence="4" id="KW-1185">Reference proteome</keyword>
<dbReference type="GO" id="GO:0050152">
    <property type="term" value="F:omega-amidase activity"/>
    <property type="evidence" value="ECO:0007669"/>
    <property type="project" value="TreeGrafter"/>
</dbReference>
<dbReference type="InterPro" id="IPR036526">
    <property type="entry name" value="C-N_Hydrolase_sf"/>
</dbReference>
<evidence type="ECO:0000313" key="3">
    <source>
        <dbReference type="EMBL" id="KAG9392432.1"/>
    </source>
</evidence>
<accession>A0A8J6B3Y9</accession>
<dbReference type="PANTHER" id="PTHR23088:SF30">
    <property type="entry name" value="OMEGA-AMIDASE NIT2"/>
    <property type="match status" value="1"/>
</dbReference>
<dbReference type="SUPFAM" id="SSF56317">
    <property type="entry name" value="Carbon-nitrogen hydrolase"/>
    <property type="match status" value="1"/>
</dbReference>
<evidence type="ECO:0000259" key="2">
    <source>
        <dbReference type="PROSITE" id="PS50263"/>
    </source>
</evidence>
<dbReference type="GO" id="GO:0005739">
    <property type="term" value="C:mitochondrion"/>
    <property type="evidence" value="ECO:0007669"/>
    <property type="project" value="TreeGrafter"/>
</dbReference>
<dbReference type="Proteomes" id="UP000717585">
    <property type="component" value="Unassembled WGS sequence"/>
</dbReference>
<dbReference type="PANTHER" id="PTHR23088">
    <property type="entry name" value="NITRILASE-RELATED"/>
    <property type="match status" value="1"/>
</dbReference>
<evidence type="ECO:0000256" key="1">
    <source>
        <dbReference type="ARBA" id="ARBA00022801"/>
    </source>
</evidence>
<organism evidence="3 4">
    <name type="scientific">Carpediemonas membranifera</name>
    <dbReference type="NCBI Taxonomy" id="201153"/>
    <lineage>
        <taxon>Eukaryota</taxon>
        <taxon>Metamonada</taxon>
        <taxon>Carpediemonas-like organisms</taxon>
        <taxon>Carpediemonas</taxon>
    </lineage>
</organism>
<reference evidence="3" key="1">
    <citation type="submission" date="2021-05" db="EMBL/GenBank/DDBJ databases">
        <title>A free-living protist that lacks canonical eukaryotic 1 DNA replication and segregation systems.</title>
        <authorList>
            <person name="Salas-Leiva D.E."/>
            <person name="Tromer E.C."/>
            <person name="Curtis B.A."/>
            <person name="Jerlstrom-Hultqvist J."/>
            <person name="Kolisko M."/>
            <person name="Yi Z."/>
            <person name="Salas-Leiva J.S."/>
            <person name="Gallot-Lavallee L."/>
            <person name="Kops G.J.P.L."/>
            <person name="Archibald J.M."/>
            <person name="Simpson A.G.B."/>
            <person name="Roger A.J."/>
        </authorList>
    </citation>
    <scope>NUCLEOTIDE SEQUENCE</scope>
    <source>
        <strain evidence="3">BICM</strain>
    </source>
</reference>
<dbReference type="PROSITE" id="PS50263">
    <property type="entry name" value="CN_HYDROLASE"/>
    <property type="match status" value="1"/>
</dbReference>